<dbReference type="InterPro" id="IPR050706">
    <property type="entry name" value="Cyclic-di-GMP_PDE-like"/>
</dbReference>
<comment type="caution">
    <text evidence="5">The sequence shown here is derived from an EMBL/GenBank/DDBJ whole genome shotgun (WGS) entry which is preliminary data.</text>
</comment>
<keyword evidence="1" id="KW-0175">Coiled coil</keyword>
<accession>A0ABW3HPH3</accession>
<organism evidence="5 6">
    <name type="scientific">Paenibacillus chungangensis</name>
    <dbReference type="NCBI Taxonomy" id="696535"/>
    <lineage>
        <taxon>Bacteria</taxon>
        <taxon>Bacillati</taxon>
        <taxon>Bacillota</taxon>
        <taxon>Bacilli</taxon>
        <taxon>Bacillales</taxon>
        <taxon>Paenibacillaceae</taxon>
        <taxon>Paenibacillus</taxon>
    </lineage>
</organism>
<feature type="coiled-coil region" evidence="1">
    <location>
        <begin position="222"/>
        <end position="249"/>
    </location>
</feature>
<evidence type="ECO:0000259" key="4">
    <source>
        <dbReference type="PROSITE" id="PS50887"/>
    </source>
</evidence>
<feature type="transmembrane region" description="Helical" evidence="2">
    <location>
        <begin position="341"/>
        <end position="362"/>
    </location>
</feature>
<dbReference type="NCBIfam" id="TIGR00254">
    <property type="entry name" value="GGDEF"/>
    <property type="match status" value="1"/>
</dbReference>
<dbReference type="PANTHER" id="PTHR33121">
    <property type="entry name" value="CYCLIC DI-GMP PHOSPHODIESTERASE PDEF"/>
    <property type="match status" value="1"/>
</dbReference>
<dbReference type="SMART" id="SM00267">
    <property type="entry name" value="GGDEF"/>
    <property type="match status" value="1"/>
</dbReference>
<feature type="transmembrane region" description="Helical" evidence="2">
    <location>
        <begin position="79"/>
        <end position="95"/>
    </location>
</feature>
<evidence type="ECO:0000313" key="5">
    <source>
        <dbReference type="EMBL" id="MFD0959180.1"/>
    </source>
</evidence>
<keyword evidence="6" id="KW-1185">Reference proteome</keyword>
<dbReference type="Pfam" id="PF00563">
    <property type="entry name" value="EAL"/>
    <property type="match status" value="1"/>
</dbReference>
<keyword evidence="2" id="KW-1133">Transmembrane helix</keyword>
<evidence type="ECO:0000256" key="1">
    <source>
        <dbReference type="SAM" id="Coils"/>
    </source>
</evidence>
<dbReference type="Gene3D" id="3.20.20.450">
    <property type="entry name" value="EAL domain"/>
    <property type="match status" value="1"/>
</dbReference>
<proteinExistence type="predicted"/>
<evidence type="ECO:0000256" key="2">
    <source>
        <dbReference type="SAM" id="Phobius"/>
    </source>
</evidence>
<feature type="transmembrane region" description="Helical" evidence="2">
    <location>
        <begin position="181"/>
        <end position="200"/>
    </location>
</feature>
<name>A0ABW3HPH3_9BACL</name>
<dbReference type="RefSeq" id="WP_377563172.1">
    <property type="nucleotide sequence ID" value="NZ_JBHTJZ010000008.1"/>
</dbReference>
<dbReference type="SUPFAM" id="SSF55073">
    <property type="entry name" value="Nucleotide cyclase"/>
    <property type="match status" value="1"/>
</dbReference>
<evidence type="ECO:0000259" key="3">
    <source>
        <dbReference type="PROSITE" id="PS50883"/>
    </source>
</evidence>
<keyword evidence="2" id="KW-0472">Membrane</keyword>
<dbReference type="InterPro" id="IPR043128">
    <property type="entry name" value="Rev_trsase/Diguanyl_cyclase"/>
</dbReference>
<protein>
    <submittedName>
        <fullName evidence="5">Bifunctional diguanylate cyclase/phosphodiesterase</fullName>
    </submittedName>
</protein>
<dbReference type="InterPro" id="IPR001633">
    <property type="entry name" value="EAL_dom"/>
</dbReference>
<feature type="transmembrane region" description="Helical" evidence="2">
    <location>
        <begin position="55"/>
        <end position="73"/>
    </location>
</feature>
<dbReference type="Proteomes" id="UP001596989">
    <property type="component" value="Unassembled WGS sequence"/>
</dbReference>
<keyword evidence="2" id="KW-0812">Transmembrane</keyword>
<reference evidence="6" key="1">
    <citation type="journal article" date="2019" name="Int. J. Syst. Evol. Microbiol.">
        <title>The Global Catalogue of Microorganisms (GCM) 10K type strain sequencing project: providing services to taxonomists for standard genome sequencing and annotation.</title>
        <authorList>
            <consortium name="The Broad Institute Genomics Platform"/>
            <consortium name="The Broad Institute Genome Sequencing Center for Infectious Disease"/>
            <person name="Wu L."/>
            <person name="Ma J."/>
        </authorList>
    </citation>
    <scope>NUCLEOTIDE SEQUENCE [LARGE SCALE GENOMIC DNA]</scope>
    <source>
        <strain evidence="6">CCUG 59129</strain>
    </source>
</reference>
<feature type="transmembrane region" description="Helical" evidence="2">
    <location>
        <begin position="33"/>
        <end position="50"/>
    </location>
</feature>
<feature type="domain" description="GGDEF" evidence="4">
    <location>
        <begin position="477"/>
        <end position="609"/>
    </location>
</feature>
<evidence type="ECO:0000313" key="6">
    <source>
        <dbReference type="Proteomes" id="UP001596989"/>
    </source>
</evidence>
<dbReference type="PROSITE" id="PS50887">
    <property type="entry name" value="GGDEF"/>
    <property type="match status" value="1"/>
</dbReference>
<dbReference type="InterPro" id="IPR029787">
    <property type="entry name" value="Nucleotide_cyclase"/>
</dbReference>
<dbReference type="CDD" id="cd01949">
    <property type="entry name" value="GGDEF"/>
    <property type="match status" value="1"/>
</dbReference>
<feature type="domain" description="EAL" evidence="3">
    <location>
        <begin position="618"/>
        <end position="872"/>
    </location>
</feature>
<dbReference type="SUPFAM" id="SSF141868">
    <property type="entry name" value="EAL domain-like"/>
    <property type="match status" value="1"/>
</dbReference>
<dbReference type="EMBL" id="JBHTJZ010000008">
    <property type="protein sequence ID" value="MFD0959180.1"/>
    <property type="molecule type" value="Genomic_DNA"/>
</dbReference>
<sequence>MYRLLELSRHRQVTIAAYLACLALALLTQWVRIPFLFGASLTLTSVFLYLSVRLFGLRGGLPIAFAVHAVGVFLLKEPLFLLVGLLEIVVIGLLLRKLHDRLFYCALLFWLPLGMLILYLFLLMQEGASMNDALLICCIVTVNSIANALFAEIIDQCWPIRHQIRPSSGETEQSVLSLRKYLLYFTIGIVMILFLLNIFVNSVSSFKEIHIYTKELAVQAAHAVEQERLRDEAQQLERLQQLLGRYDTDMYVVIILDSNRRIIASSDSEAADHIRYLADASSYMKLSDHYYLTRHKQRFSIWESYIWHNESFIYVKPIEGIGELIVAIPLGNYREHLFNKYLYHFAYLFGFTLAAALVALLINRLIVRDLNRLAQSTTNLPHRLKQQHIVELPVSRIKEIDDLITNIRLMSGSLLQLFQESQSNAERLAAQAQLLRQSEERLHQLAYYDSLTGLPNRLHFSQQFSELIALSRPDNSQGLAVLLIDINRFKQINDTLGHSAGDRLLQQVGARMDLLSCKTSSLFRLGGDEFVFLCSYTQHDQLTRLAQSICHMLEEPFLMDDLPLFLTVSIGISIYPHDGPDTESVLSNADIAMYNAKKEGDSSYRFFDSGDATFISEKLQLENGLYKALQEHHFSLHYQPKVYAATGELCGIEALIRWQHPELGMIPPDKFIPLAEESGFILEIDRYVFREACRQNKAWQDAGYKPIPVSINISARHFYQGDLKAMIIEVLNDTGLSPQYVSLEITEGVFMRQSDHVIETIVYLRGLGIQISIDDFGTGFSSLNQLQWLPISDVKLDRSFIRGIASDDKKSSIVKAIIELVHSMNMKVVAEGVETVEESQYCKLLKCDELQGYLFSKPLAAADLEKKFLPIKL</sequence>
<dbReference type="InterPro" id="IPR000160">
    <property type="entry name" value="GGDEF_dom"/>
</dbReference>
<gene>
    <name evidence="5" type="ORF">ACFQ2I_07240</name>
</gene>
<dbReference type="CDD" id="cd01948">
    <property type="entry name" value="EAL"/>
    <property type="match status" value="1"/>
</dbReference>
<dbReference type="SMART" id="SM00052">
    <property type="entry name" value="EAL"/>
    <property type="match status" value="1"/>
</dbReference>
<feature type="transmembrane region" description="Helical" evidence="2">
    <location>
        <begin position="102"/>
        <end position="121"/>
    </location>
</feature>
<dbReference type="InterPro" id="IPR035919">
    <property type="entry name" value="EAL_sf"/>
</dbReference>
<dbReference type="Gene3D" id="3.30.70.270">
    <property type="match status" value="1"/>
</dbReference>
<feature type="transmembrane region" description="Helical" evidence="2">
    <location>
        <begin position="12"/>
        <end position="27"/>
    </location>
</feature>
<dbReference type="Pfam" id="PF00990">
    <property type="entry name" value="GGDEF"/>
    <property type="match status" value="1"/>
</dbReference>
<dbReference type="PROSITE" id="PS50883">
    <property type="entry name" value="EAL"/>
    <property type="match status" value="1"/>
</dbReference>
<dbReference type="PANTHER" id="PTHR33121:SF70">
    <property type="entry name" value="SIGNALING PROTEIN YKOW"/>
    <property type="match status" value="1"/>
</dbReference>